<name>A0A0S2IWW4_LEPBO</name>
<evidence type="ECO:0000313" key="1">
    <source>
        <dbReference type="EMBL" id="ALO28129.1"/>
    </source>
</evidence>
<dbReference type="Proteomes" id="UP000058857">
    <property type="component" value="Chromosome 1"/>
</dbReference>
<protein>
    <submittedName>
        <fullName evidence="1">Uncharacterized protein</fullName>
    </submittedName>
</protein>
<gene>
    <name evidence="1" type="ORF">LBBP_03977</name>
</gene>
<sequence>MTNEISFPRTKEGLIFCCLQKLSVATKNRRQYLFYKD</sequence>
<dbReference type="AlphaFoldDB" id="A0A0S2IWW4"/>
<reference evidence="1 2" key="1">
    <citation type="journal article" date="2015" name="PLoS Negl. Trop. Dis.">
        <title>Distribution of Plasmids in Distinct Leptospira Pathogenic Species.</title>
        <authorList>
            <person name="Wang Y."/>
            <person name="Zhuang X."/>
            <person name="Zhong Y."/>
            <person name="Zhang C."/>
            <person name="Zhang Y."/>
            <person name="Zeng L."/>
            <person name="Zhu Y."/>
            <person name="He P."/>
            <person name="Dong K."/>
            <person name="Pal U."/>
            <person name="Guo X."/>
            <person name="Qin J."/>
        </authorList>
    </citation>
    <scope>NUCLEOTIDE SEQUENCE [LARGE SCALE GENOMIC DNA]</scope>
    <source>
        <strain evidence="1 2">56604</strain>
    </source>
</reference>
<evidence type="ECO:0000313" key="2">
    <source>
        <dbReference type="Proteomes" id="UP000058857"/>
    </source>
</evidence>
<dbReference type="EMBL" id="CP012029">
    <property type="protein sequence ID" value="ALO28129.1"/>
    <property type="molecule type" value="Genomic_DNA"/>
</dbReference>
<proteinExistence type="predicted"/>
<organism evidence="1">
    <name type="scientific">Leptospira borgpetersenii serovar Ballum</name>
    <dbReference type="NCBI Taxonomy" id="280505"/>
    <lineage>
        <taxon>Bacteria</taxon>
        <taxon>Pseudomonadati</taxon>
        <taxon>Spirochaetota</taxon>
        <taxon>Spirochaetia</taxon>
        <taxon>Leptospirales</taxon>
        <taxon>Leptospiraceae</taxon>
        <taxon>Leptospira</taxon>
    </lineage>
</organism>
<accession>A0A0S2IWW4</accession>
<dbReference type="PATRIC" id="fig|280505.15.peg.3871"/>